<comment type="caution">
    <text evidence="1">The sequence shown here is derived from an EMBL/GenBank/DDBJ whole genome shotgun (WGS) entry which is preliminary data.</text>
</comment>
<reference evidence="1" key="1">
    <citation type="journal article" date="2013" name="Environ. Microbiol.">
        <title>Microbiota from the distal guts of lean and obese adolescents exhibit partial functional redundancy besides clear differences in community structure.</title>
        <authorList>
            <person name="Ferrer M."/>
            <person name="Ruiz A."/>
            <person name="Lanza F."/>
            <person name="Haange S.B."/>
            <person name="Oberbach A."/>
            <person name="Till H."/>
            <person name="Bargiela R."/>
            <person name="Campoy C."/>
            <person name="Segura M.T."/>
            <person name="Richter M."/>
            <person name="von Bergen M."/>
            <person name="Seifert J."/>
            <person name="Suarez A."/>
        </authorList>
    </citation>
    <scope>NUCLEOTIDE SEQUENCE</scope>
</reference>
<proteinExistence type="predicted"/>
<evidence type="ECO:0000313" key="1">
    <source>
        <dbReference type="EMBL" id="EKC61877.1"/>
    </source>
</evidence>
<dbReference type="EMBL" id="AJWY01008203">
    <property type="protein sequence ID" value="EKC61877.1"/>
    <property type="molecule type" value="Genomic_DNA"/>
</dbReference>
<dbReference type="AlphaFoldDB" id="K1SMJ6"/>
<protein>
    <submittedName>
        <fullName evidence="1">Uncharacterized protein</fullName>
    </submittedName>
</protein>
<name>K1SMJ6_9ZZZZ</name>
<accession>K1SMJ6</accession>
<sequence length="67" mass="7231">MASVIMQKWKMPQPISSSTILGKGVYVLEHSYRIARGGTYETGLATIQCAYAPEYASHSAGGIIVIK</sequence>
<organism evidence="1">
    <name type="scientific">human gut metagenome</name>
    <dbReference type="NCBI Taxonomy" id="408170"/>
    <lineage>
        <taxon>unclassified sequences</taxon>
        <taxon>metagenomes</taxon>
        <taxon>organismal metagenomes</taxon>
    </lineage>
</organism>
<gene>
    <name evidence="1" type="ORF">LEA_12128</name>
</gene>